<dbReference type="CDD" id="cd06262">
    <property type="entry name" value="metallo-hydrolase-like_MBL-fold"/>
    <property type="match status" value="1"/>
</dbReference>
<evidence type="ECO:0000313" key="4">
    <source>
        <dbReference type="Proteomes" id="UP000192359"/>
    </source>
</evidence>
<dbReference type="Gene3D" id="3.60.15.10">
    <property type="entry name" value="Ribonuclease Z/Hydroxyacylglutathione hydrolase-like"/>
    <property type="match status" value="1"/>
</dbReference>
<feature type="domain" description="Metallo-beta-lactamase" evidence="2">
    <location>
        <begin position="26"/>
        <end position="215"/>
    </location>
</feature>
<dbReference type="PANTHER" id="PTHR46233:SF1">
    <property type="entry name" value="CONSERVED PROTEIN"/>
    <property type="match status" value="1"/>
</dbReference>
<keyword evidence="4" id="KW-1185">Reference proteome</keyword>
<reference evidence="3 4" key="1">
    <citation type="submission" date="2016-05" db="EMBL/GenBank/DDBJ databases">
        <title>Draft genome sequence of a porcine commensal Rothia nasimurium.</title>
        <authorList>
            <person name="Gaiser R.A."/>
            <person name="Van Baarlen P."/>
            <person name="Wells J.M."/>
        </authorList>
    </citation>
    <scope>NUCLEOTIDE SEQUENCE [LARGE SCALE GENOMIC DNA]</scope>
    <source>
        <strain evidence="3 4">PT-32</strain>
    </source>
</reference>
<dbReference type="OrthoDB" id="2971563at2"/>
<organism evidence="3 4">
    <name type="scientific">Rothia nasimurium</name>
    <dbReference type="NCBI Taxonomy" id="85336"/>
    <lineage>
        <taxon>Bacteria</taxon>
        <taxon>Bacillati</taxon>
        <taxon>Actinomycetota</taxon>
        <taxon>Actinomycetes</taxon>
        <taxon>Micrococcales</taxon>
        <taxon>Micrococcaceae</taxon>
        <taxon>Rothia</taxon>
    </lineage>
</organism>
<dbReference type="EMBL" id="LXWF01000042">
    <property type="protein sequence ID" value="ORC15746.1"/>
    <property type="molecule type" value="Genomic_DNA"/>
</dbReference>
<evidence type="ECO:0000256" key="1">
    <source>
        <dbReference type="SAM" id="MobiDB-lite"/>
    </source>
</evidence>
<proteinExistence type="predicted"/>
<dbReference type="SMART" id="SM00849">
    <property type="entry name" value="Lactamase_B"/>
    <property type="match status" value="1"/>
</dbReference>
<sequence length="236" mass="25418">MFSLADTLIFESDTLTVRSISVSDMANNVYLLTNRATGEQVLIDAADDFPDIRRFAEAALAADSPANTDRAGAGVLAIITTHAHWDHIRALPDAIETWDPVTYCGAPDAAAIAEQEGVRIEEHLTGGEHLTLAGIELEVITLRGHTPGSVALALRVPAGGGQDAGERVSLFTGDSLFPGGVGKTNSSRDFEQLFTDVSERIFDRFDDNTLVLPGHGDSTTLGKERPHLPEWKERGW</sequence>
<dbReference type="InterPro" id="IPR051453">
    <property type="entry name" value="MBL_Glyoxalase_II"/>
</dbReference>
<dbReference type="RefSeq" id="WP_083092905.1">
    <property type="nucleotide sequence ID" value="NZ_LXWF01000042.1"/>
</dbReference>
<name>A0A1Y1RMJ8_9MICC</name>
<dbReference type="AlphaFoldDB" id="A0A1Y1RMJ8"/>
<feature type="compositionally biased region" description="Basic and acidic residues" evidence="1">
    <location>
        <begin position="222"/>
        <end position="236"/>
    </location>
</feature>
<dbReference type="PANTHER" id="PTHR46233">
    <property type="entry name" value="HYDROXYACYLGLUTATHIONE HYDROLASE GLOC"/>
    <property type="match status" value="1"/>
</dbReference>
<accession>A0A1Y1RMJ8</accession>
<dbReference type="Proteomes" id="UP000192359">
    <property type="component" value="Unassembled WGS sequence"/>
</dbReference>
<comment type="caution">
    <text evidence="3">The sequence shown here is derived from an EMBL/GenBank/DDBJ whole genome shotgun (WGS) entry which is preliminary data.</text>
</comment>
<evidence type="ECO:0000313" key="3">
    <source>
        <dbReference type="EMBL" id="ORC15746.1"/>
    </source>
</evidence>
<dbReference type="InterPro" id="IPR001279">
    <property type="entry name" value="Metallo-B-lactamas"/>
</dbReference>
<dbReference type="InterPro" id="IPR036866">
    <property type="entry name" value="RibonucZ/Hydroxyglut_hydro"/>
</dbReference>
<dbReference type="Pfam" id="PF00753">
    <property type="entry name" value="Lactamase_B"/>
    <property type="match status" value="1"/>
</dbReference>
<protein>
    <recommendedName>
        <fullName evidence="2">Metallo-beta-lactamase domain-containing protein</fullName>
    </recommendedName>
</protein>
<gene>
    <name evidence="3" type="ORF">A7979_06000</name>
</gene>
<feature type="region of interest" description="Disordered" evidence="1">
    <location>
        <begin position="213"/>
        <end position="236"/>
    </location>
</feature>
<dbReference type="SUPFAM" id="SSF56281">
    <property type="entry name" value="Metallo-hydrolase/oxidoreductase"/>
    <property type="match status" value="1"/>
</dbReference>
<evidence type="ECO:0000259" key="2">
    <source>
        <dbReference type="SMART" id="SM00849"/>
    </source>
</evidence>